<keyword evidence="6" id="KW-0408">Iron</keyword>
<evidence type="ECO:0000256" key="4">
    <source>
        <dbReference type="ARBA" id="ARBA00022964"/>
    </source>
</evidence>
<evidence type="ECO:0000313" key="10">
    <source>
        <dbReference type="Proteomes" id="UP000277294"/>
    </source>
</evidence>
<dbReference type="RefSeq" id="WP_124079203.1">
    <property type="nucleotide sequence ID" value="NZ_UWPJ01000015.1"/>
</dbReference>
<dbReference type="GO" id="GO:0018576">
    <property type="term" value="F:catechol 1,2-dioxygenase activity"/>
    <property type="evidence" value="ECO:0007669"/>
    <property type="project" value="InterPro"/>
</dbReference>
<evidence type="ECO:0000313" key="9">
    <source>
        <dbReference type="EMBL" id="VCU69692.1"/>
    </source>
</evidence>
<dbReference type="InterPro" id="IPR015889">
    <property type="entry name" value="Intradiol_dOase_core"/>
</dbReference>
<dbReference type="Pfam" id="PF04444">
    <property type="entry name" value="Dioxygenase_N"/>
    <property type="match status" value="1"/>
</dbReference>
<evidence type="ECO:0000256" key="6">
    <source>
        <dbReference type="ARBA" id="ARBA00023004"/>
    </source>
</evidence>
<dbReference type="InterPro" id="IPR000627">
    <property type="entry name" value="Intradiol_dOase_C"/>
</dbReference>
<evidence type="ECO:0000259" key="8">
    <source>
        <dbReference type="Pfam" id="PF04444"/>
    </source>
</evidence>
<evidence type="ECO:0000256" key="2">
    <source>
        <dbReference type="ARBA" id="ARBA00007825"/>
    </source>
</evidence>
<dbReference type="EC" id="1.13.11.37" evidence="9"/>
<comment type="cofactor">
    <cofactor evidence="1">
        <name>Fe(3+)</name>
        <dbReference type="ChEBI" id="CHEBI:29034"/>
    </cofactor>
</comment>
<keyword evidence="5 9" id="KW-0560">Oxidoreductase</keyword>
<gene>
    <name evidence="9" type="primary">npcC_2</name>
    <name evidence="9" type="ORF">PIGHUM_01755</name>
</gene>
<dbReference type="Pfam" id="PF00775">
    <property type="entry name" value="Dioxygenase_C"/>
    <property type="match status" value="1"/>
</dbReference>
<keyword evidence="4 9" id="KW-0223">Dioxygenase</keyword>
<dbReference type="GO" id="GO:0047074">
    <property type="term" value="F:4-hydroxycatechol 1,2-dioxygenase activity"/>
    <property type="evidence" value="ECO:0007669"/>
    <property type="project" value="UniProtKB-EC"/>
</dbReference>
<dbReference type="InterPro" id="IPR050770">
    <property type="entry name" value="Intradiol_RC_Dioxygenase"/>
</dbReference>
<dbReference type="EMBL" id="UWPJ01000015">
    <property type="protein sequence ID" value="VCU69692.1"/>
    <property type="molecule type" value="Genomic_DNA"/>
</dbReference>
<evidence type="ECO:0000256" key="3">
    <source>
        <dbReference type="ARBA" id="ARBA00022723"/>
    </source>
</evidence>
<dbReference type="PANTHER" id="PTHR33711">
    <property type="entry name" value="DIOXYGENASE, PUTATIVE (AFU_ORTHOLOGUE AFUA_2G02910)-RELATED"/>
    <property type="match status" value="1"/>
</dbReference>
<keyword evidence="10" id="KW-1185">Reference proteome</keyword>
<dbReference type="GO" id="GO:0009712">
    <property type="term" value="P:catechol-containing compound metabolic process"/>
    <property type="evidence" value="ECO:0007669"/>
    <property type="project" value="InterPro"/>
</dbReference>
<dbReference type="OrthoDB" id="9800887at2"/>
<feature type="domain" description="Intradiol ring-cleavage dioxygenases" evidence="7">
    <location>
        <begin position="120"/>
        <end position="276"/>
    </location>
</feature>
<dbReference type="AlphaFoldDB" id="A0A3P4B0X5"/>
<dbReference type="Proteomes" id="UP000277294">
    <property type="component" value="Unassembled WGS sequence"/>
</dbReference>
<keyword evidence="3" id="KW-0479">Metal-binding</keyword>
<accession>A0A3P4B0X5</accession>
<evidence type="ECO:0000256" key="1">
    <source>
        <dbReference type="ARBA" id="ARBA00001965"/>
    </source>
</evidence>
<evidence type="ECO:0000259" key="7">
    <source>
        <dbReference type="Pfam" id="PF00775"/>
    </source>
</evidence>
<name>A0A3P4B0X5_9BURK</name>
<sequence length="289" mass="31381">MLPSTPESLLPIVVQSMSKTPDARLKELLTSLVRHLHAFVLETRLTEAEFEYALGYVNAIGQATCDTKNEAVLVADLLGVSSLVALLNNADSHGESDAALLGPFWRANSLAMPPGASIASADTPGLPLEGSGTVRDAAGRPLAGVTVDIWHASPCGLYENQDQTQPDMNLRGRFQTDEQGRFQFRSVRPAGYPVPVDGPGGVLLRAQARHEFRPAHLHFMCSKPGYKVLITQVYADDSEYLHSDPTFGVTRRLVGQYKVEQRPGGAVAVFDHDFTLLEGEMVFPHPPIP</sequence>
<organism evidence="9 10">
    <name type="scientific">Pigmentiphaga humi</name>
    <dbReference type="NCBI Taxonomy" id="2478468"/>
    <lineage>
        <taxon>Bacteria</taxon>
        <taxon>Pseudomonadati</taxon>
        <taxon>Pseudomonadota</taxon>
        <taxon>Betaproteobacteria</taxon>
        <taxon>Burkholderiales</taxon>
        <taxon>Alcaligenaceae</taxon>
        <taxon>Pigmentiphaga</taxon>
    </lineage>
</organism>
<comment type="similarity">
    <text evidence="2">Belongs to the intradiol ring-cleavage dioxygenase family.</text>
</comment>
<dbReference type="PANTHER" id="PTHR33711:SF7">
    <property type="entry name" value="INTRADIOL RING-CLEAVAGE DIOXYGENASES DOMAIN-CONTAINING PROTEIN-RELATED"/>
    <property type="match status" value="1"/>
</dbReference>
<feature type="domain" description="Catechol dioxygenase N-terminal" evidence="8">
    <location>
        <begin position="22"/>
        <end position="94"/>
    </location>
</feature>
<dbReference type="InterPro" id="IPR007535">
    <property type="entry name" value="Catechol_dOase_N"/>
</dbReference>
<dbReference type="Gene3D" id="2.60.130.10">
    <property type="entry name" value="Aromatic compound dioxygenase"/>
    <property type="match status" value="1"/>
</dbReference>
<protein>
    <submittedName>
        <fullName evidence="9">Hydroxyquinol 1,2-dioxygenase</fullName>
        <ecNumber evidence="9">1.13.11.37</ecNumber>
    </submittedName>
</protein>
<evidence type="ECO:0000256" key="5">
    <source>
        <dbReference type="ARBA" id="ARBA00023002"/>
    </source>
</evidence>
<dbReference type="GO" id="GO:0008199">
    <property type="term" value="F:ferric iron binding"/>
    <property type="evidence" value="ECO:0007669"/>
    <property type="project" value="InterPro"/>
</dbReference>
<dbReference type="SUPFAM" id="SSF49482">
    <property type="entry name" value="Aromatic compound dioxygenase"/>
    <property type="match status" value="1"/>
</dbReference>
<reference evidence="9 10" key="1">
    <citation type="submission" date="2018-10" db="EMBL/GenBank/DDBJ databases">
        <authorList>
            <person name="Criscuolo A."/>
        </authorList>
    </citation>
    <scope>NUCLEOTIDE SEQUENCE [LARGE SCALE GENOMIC DNA]</scope>
    <source>
        <strain evidence="9">DnA1</strain>
    </source>
</reference>
<proteinExistence type="inferred from homology"/>